<feature type="region of interest" description="Disordered" evidence="1">
    <location>
        <begin position="120"/>
        <end position="154"/>
    </location>
</feature>
<name>A0A9N7REP0_STRHE</name>
<feature type="compositionally biased region" description="Polar residues" evidence="1">
    <location>
        <begin position="123"/>
        <end position="135"/>
    </location>
</feature>
<evidence type="ECO:0000313" key="2">
    <source>
        <dbReference type="EMBL" id="CAA0828111.1"/>
    </source>
</evidence>
<feature type="region of interest" description="Disordered" evidence="1">
    <location>
        <begin position="1"/>
        <end position="60"/>
    </location>
</feature>
<evidence type="ECO:0000256" key="1">
    <source>
        <dbReference type="SAM" id="MobiDB-lite"/>
    </source>
</evidence>
<accession>A0A9N7REP0</accession>
<protein>
    <submittedName>
        <fullName evidence="2">Uncharacterized protein</fullName>
    </submittedName>
</protein>
<dbReference type="EMBL" id="CACSLK010027752">
    <property type="protein sequence ID" value="CAA0828111.1"/>
    <property type="molecule type" value="Genomic_DNA"/>
</dbReference>
<dbReference type="PANTHER" id="PTHR33356:SF13">
    <property type="entry name" value="DUF4005 DOMAIN-CONTAINING PROTEIN"/>
    <property type="match status" value="1"/>
</dbReference>
<dbReference type="PANTHER" id="PTHR33356">
    <property type="entry name" value="TIP41-LIKE PROTEIN"/>
    <property type="match status" value="1"/>
</dbReference>
<organism evidence="2 3">
    <name type="scientific">Striga hermonthica</name>
    <name type="common">Purple witchweed</name>
    <name type="synonym">Buchnera hermonthica</name>
    <dbReference type="NCBI Taxonomy" id="68872"/>
    <lineage>
        <taxon>Eukaryota</taxon>
        <taxon>Viridiplantae</taxon>
        <taxon>Streptophyta</taxon>
        <taxon>Embryophyta</taxon>
        <taxon>Tracheophyta</taxon>
        <taxon>Spermatophyta</taxon>
        <taxon>Magnoliopsida</taxon>
        <taxon>eudicotyledons</taxon>
        <taxon>Gunneridae</taxon>
        <taxon>Pentapetalae</taxon>
        <taxon>asterids</taxon>
        <taxon>lamiids</taxon>
        <taxon>Lamiales</taxon>
        <taxon>Orobanchaceae</taxon>
        <taxon>Buchnereae</taxon>
        <taxon>Striga</taxon>
    </lineage>
</organism>
<evidence type="ECO:0000313" key="3">
    <source>
        <dbReference type="Proteomes" id="UP001153555"/>
    </source>
</evidence>
<sequence length="167" mass="18842">MSHNGYGGLEQTKRRPGPVVQQPRPHGMKAPSPAEMNPSRMHKWRRYSQSPQKNNQSNWASAQPGMQAIFLGLGPKSCGTGVFIPQTQCTNRPFNKRPAFSPVLLPARVVQALKLNVHELGKHTNNPQSTEQSKNIAKKDDKKQEKDKKENGIYISPDIFLPEEWTY</sequence>
<dbReference type="AlphaFoldDB" id="A0A9N7REP0"/>
<proteinExistence type="predicted"/>
<feature type="compositionally biased region" description="Polar residues" evidence="1">
    <location>
        <begin position="47"/>
        <end position="60"/>
    </location>
</feature>
<dbReference type="OrthoDB" id="1931548at2759"/>
<gene>
    <name evidence="2" type="ORF">SHERM_23806</name>
</gene>
<comment type="caution">
    <text evidence="2">The sequence shown here is derived from an EMBL/GenBank/DDBJ whole genome shotgun (WGS) entry which is preliminary data.</text>
</comment>
<dbReference type="Proteomes" id="UP001153555">
    <property type="component" value="Unassembled WGS sequence"/>
</dbReference>
<reference evidence="2" key="1">
    <citation type="submission" date="2019-12" db="EMBL/GenBank/DDBJ databases">
        <authorList>
            <person name="Scholes J."/>
        </authorList>
    </citation>
    <scope>NUCLEOTIDE SEQUENCE</scope>
</reference>
<feature type="compositionally biased region" description="Basic and acidic residues" evidence="1">
    <location>
        <begin position="137"/>
        <end position="151"/>
    </location>
</feature>
<keyword evidence="3" id="KW-1185">Reference proteome</keyword>